<accession>A0ABW3BCB2</accession>
<comment type="caution">
    <text evidence="2">The sequence shown here is derived from an EMBL/GenBank/DDBJ whole genome shotgun (WGS) entry which is preliminary data.</text>
</comment>
<dbReference type="Gene3D" id="3.30.350.10">
    <property type="entry name" value="Subtilisin inhibitor-like"/>
    <property type="match status" value="1"/>
</dbReference>
<dbReference type="Proteomes" id="UP001596956">
    <property type="component" value="Unassembled WGS sequence"/>
</dbReference>
<reference evidence="3" key="1">
    <citation type="journal article" date="2019" name="Int. J. Syst. Evol. Microbiol.">
        <title>The Global Catalogue of Microorganisms (GCM) 10K type strain sequencing project: providing services to taxonomists for standard genome sequencing and annotation.</title>
        <authorList>
            <consortium name="The Broad Institute Genomics Platform"/>
            <consortium name="The Broad Institute Genome Sequencing Center for Infectious Disease"/>
            <person name="Wu L."/>
            <person name="Ma J."/>
        </authorList>
    </citation>
    <scope>NUCLEOTIDE SEQUENCE [LARGE SCALE GENOMIC DNA]</scope>
    <source>
        <strain evidence="3">CCUG 63369</strain>
    </source>
</reference>
<dbReference type="InterPro" id="IPR036819">
    <property type="entry name" value="Subtilisin_inhibitor-like_sf"/>
</dbReference>
<protein>
    <recommendedName>
        <fullName evidence="4">Subtilisin inhibitor domain-containing protein</fullName>
    </recommendedName>
</protein>
<dbReference type="EMBL" id="JBHTHR010000107">
    <property type="protein sequence ID" value="MFD0800853.1"/>
    <property type="molecule type" value="Genomic_DNA"/>
</dbReference>
<gene>
    <name evidence="2" type="ORF">ACFQZU_05920</name>
</gene>
<evidence type="ECO:0000256" key="1">
    <source>
        <dbReference type="SAM" id="MobiDB-lite"/>
    </source>
</evidence>
<feature type="region of interest" description="Disordered" evidence="1">
    <location>
        <begin position="45"/>
        <end position="67"/>
    </location>
</feature>
<name>A0ABW3BCB2_9ACTN</name>
<evidence type="ECO:0000313" key="3">
    <source>
        <dbReference type="Proteomes" id="UP001596956"/>
    </source>
</evidence>
<sequence>MVKLNPRRGVLGSVGTAILGSLCLGGALSYGAAVGGSLMAPEPEAATESAVNNTVSDLGSAPPEPPVGQLRIQVVDEGRAYVQNLTCEGNPGSDPAACAEIARVAAEWAEGANGASAENPFAGVPADAVCTDRSYGPQEAVITGTWQGQKIETEVDRSDSCQEARWQRLRPVTEPFG</sequence>
<evidence type="ECO:0008006" key="4">
    <source>
        <dbReference type="Google" id="ProtNLM"/>
    </source>
</evidence>
<dbReference type="SUPFAM" id="SSF55399">
    <property type="entry name" value="Subtilisin inhibitor"/>
    <property type="match status" value="1"/>
</dbReference>
<proteinExistence type="predicted"/>
<organism evidence="2 3">
    <name type="scientific">Streptomonospora algeriensis</name>
    <dbReference type="NCBI Taxonomy" id="995084"/>
    <lineage>
        <taxon>Bacteria</taxon>
        <taxon>Bacillati</taxon>
        <taxon>Actinomycetota</taxon>
        <taxon>Actinomycetes</taxon>
        <taxon>Streptosporangiales</taxon>
        <taxon>Nocardiopsidaceae</taxon>
        <taxon>Streptomonospora</taxon>
    </lineage>
</organism>
<evidence type="ECO:0000313" key="2">
    <source>
        <dbReference type="EMBL" id="MFD0800853.1"/>
    </source>
</evidence>
<keyword evidence="3" id="KW-1185">Reference proteome</keyword>